<accession>A0A1A9V1N5</accession>
<dbReference type="Proteomes" id="UP000078200">
    <property type="component" value="Unassembled WGS sequence"/>
</dbReference>
<protein>
    <recommendedName>
        <fullName evidence="2">Protein LTV1 homolog</fullName>
    </recommendedName>
</protein>
<evidence type="ECO:0000313" key="5">
    <source>
        <dbReference type="Proteomes" id="UP000078200"/>
    </source>
</evidence>
<feature type="compositionally biased region" description="Polar residues" evidence="3">
    <location>
        <begin position="44"/>
        <end position="53"/>
    </location>
</feature>
<dbReference type="GO" id="GO:0005634">
    <property type="term" value="C:nucleus"/>
    <property type="evidence" value="ECO:0007669"/>
    <property type="project" value="TreeGrafter"/>
</dbReference>
<evidence type="ECO:0000256" key="2">
    <source>
        <dbReference type="ARBA" id="ARBA00021561"/>
    </source>
</evidence>
<dbReference type="EnsemblMetazoa" id="GAUT022929-RA">
    <property type="protein sequence ID" value="GAUT022929-PA"/>
    <property type="gene ID" value="GAUT022929"/>
</dbReference>
<dbReference type="GO" id="GO:0042274">
    <property type="term" value="P:ribosomal small subunit biogenesis"/>
    <property type="evidence" value="ECO:0007669"/>
    <property type="project" value="InterPro"/>
</dbReference>
<feature type="region of interest" description="Disordered" evidence="3">
    <location>
        <begin position="23"/>
        <end position="63"/>
    </location>
</feature>
<dbReference type="VEuPathDB" id="VectorBase:GAUT022929"/>
<sequence length="489" mass="56314">MGKNKKGFIDRKNAVTFHLVHRSQHDPLITDETAPQRVLLEASARQSQKSSTAEAPDLLKRKEEQRKYGINFDDEYDYLQHLKQPEQEVVWEYAENPNQAKKGVKEKRVLEALKLVLPSSVFASEYEEPDGLLNKAAPQPGPHPDWDPDVVAALDGDFDFDNESNQLEDDFVIKAMGDEETNQEQEESLNSSDVSDGSDIEELLDDLGPLTRNSRFVDEETKSRFTEYSMSSSVMHRNEQLTLLDDRFERFYATYDDPELGDLATEEIEGAWHQKHPHLMDCMQEFKKSKKALKYSKEWDRQRIEKYRYVADGDLDPNEQLVEVEVEDPKRKKWDCESILSTYSNIYNHPKLIEEPKGRSRSPSCSTQEPQNHKIVIDPKTGIPMNVLRGGTNEVTAKALAKLDAGPSSSAAPKSLCDKSVLSTLSVLSIRPKDETSEERRERKRLVKEYRNERRIERKANAEAFRNEKKRQINVKINRQQNQQGTKIM</sequence>
<organism evidence="4 5">
    <name type="scientific">Glossina austeni</name>
    <name type="common">Savannah tsetse fly</name>
    <dbReference type="NCBI Taxonomy" id="7395"/>
    <lineage>
        <taxon>Eukaryota</taxon>
        <taxon>Metazoa</taxon>
        <taxon>Ecdysozoa</taxon>
        <taxon>Arthropoda</taxon>
        <taxon>Hexapoda</taxon>
        <taxon>Insecta</taxon>
        <taxon>Pterygota</taxon>
        <taxon>Neoptera</taxon>
        <taxon>Endopterygota</taxon>
        <taxon>Diptera</taxon>
        <taxon>Brachycera</taxon>
        <taxon>Muscomorpha</taxon>
        <taxon>Hippoboscoidea</taxon>
        <taxon>Glossinidae</taxon>
        <taxon>Glossina</taxon>
    </lineage>
</organism>
<dbReference type="PANTHER" id="PTHR21531">
    <property type="entry name" value="LOW-TEMPERATURE VIABILITY PROTEIN LTV1-RELATED"/>
    <property type="match status" value="1"/>
</dbReference>
<dbReference type="GO" id="GO:0005829">
    <property type="term" value="C:cytosol"/>
    <property type="evidence" value="ECO:0007669"/>
    <property type="project" value="TreeGrafter"/>
</dbReference>
<comment type="similarity">
    <text evidence="1">Belongs to the LTV1 family.</text>
</comment>
<keyword evidence="5" id="KW-1185">Reference proteome</keyword>
<proteinExistence type="inferred from homology"/>
<feature type="region of interest" description="Disordered" evidence="3">
    <location>
        <begin position="180"/>
        <end position="200"/>
    </location>
</feature>
<dbReference type="GO" id="GO:0000056">
    <property type="term" value="P:ribosomal small subunit export from nucleus"/>
    <property type="evidence" value="ECO:0007669"/>
    <property type="project" value="TreeGrafter"/>
</dbReference>
<dbReference type="Pfam" id="PF04180">
    <property type="entry name" value="LTV"/>
    <property type="match status" value="2"/>
</dbReference>
<name>A0A1A9V1N5_GLOAU</name>
<dbReference type="STRING" id="7395.A0A1A9V1N5"/>
<evidence type="ECO:0000256" key="1">
    <source>
        <dbReference type="ARBA" id="ARBA00009078"/>
    </source>
</evidence>
<dbReference type="InterPro" id="IPR007307">
    <property type="entry name" value="Ltv1"/>
</dbReference>
<dbReference type="GO" id="GO:0030688">
    <property type="term" value="C:preribosome, small subunit precursor"/>
    <property type="evidence" value="ECO:0007669"/>
    <property type="project" value="TreeGrafter"/>
</dbReference>
<dbReference type="AlphaFoldDB" id="A0A1A9V1N5"/>
<reference evidence="4" key="1">
    <citation type="submission" date="2020-05" db="UniProtKB">
        <authorList>
            <consortium name="EnsemblMetazoa"/>
        </authorList>
    </citation>
    <scope>IDENTIFICATION</scope>
    <source>
        <strain evidence="4">TTRI</strain>
    </source>
</reference>
<dbReference type="PANTHER" id="PTHR21531:SF0">
    <property type="entry name" value="PROTEIN LTV1 HOMOLOG"/>
    <property type="match status" value="1"/>
</dbReference>
<evidence type="ECO:0000313" key="4">
    <source>
        <dbReference type="EnsemblMetazoa" id="GAUT022929-PA"/>
    </source>
</evidence>
<evidence type="ECO:0000256" key="3">
    <source>
        <dbReference type="SAM" id="MobiDB-lite"/>
    </source>
</evidence>